<feature type="domain" description="Response regulatory" evidence="7">
    <location>
        <begin position="2"/>
        <end position="118"/>
    </location>
</feature>
<organism evidence="8 9">
    <name type="scientific">Bacillus selenitireducens (strain ATCC 700615 / DSM 15326 / MLS10)</name>
    <dbReference type="NCBI Taxonomy" id="439292"/>
    <lineage>
        <taxon>Bacteria</taxon>
        <taxon>Bacillati</taxon>
        <taxon>Bacillota</taxon>
        <taxon>Bacilli</taxon>
        <taxon>Bacillales</taxon>
        <taxon>Bacillaceae</taxon>
        <taxon>Salisediminibacterium</taxon>
    </lineage>
</organism>
<dbReference type="Pfam" id="PF00072">
    <property type="entry name" value="Response_reg"/>
    <property type="match status" value="1"/>
</dbReference>
<evidence type="ECO:0000256" key="5">
    <source>
        <dbReference type="ARBA" id="ARBA00023163"/>
    </source>
</evidence>
<dbReference type="Gene3D" id="1.10.10.10">
    <property type="entry name" value="Winged helix-like DNA-binding domain superfamily/Winged helix DNA-binding domain"/>
    <property type="match status" value="1"/>
</dbReference>
<evidence type="ECO:0000259" key="7">
    <source>
        <dbReference type="PROSITE" id="PS50110"/>
    </source>
</evidence>
<evidence type="ECO:0000313" key="8">
    <source>
        <dbReference type="EMBL" id="ADH98407.1"/>
    </source>
</evidence>
<evidence type="ECO:0000256" key="2">
    <source>
        <dbReference type="ARBA" id="ARBA00023012"/>
    </source>
</evidence>
<evidence type="ECO:0000256" key="3">
    <source>
        <dbReference type="ARBA" id="ARBA00023015"/>
    </source>
</evidence>
<dbReference type="InterPro" id="IPR001789">
    <property type="entry name" value="Sig_transdc_resp-reg_receiver"/>
</dbReference>
<name>D6XZN3_BACIE</name>
<dbReference type="PROSITE" id="PS50110">
    <property type="entry name" value="RESPONSE_REGULATORY"/>
    <property type="match status" value="1"/>
</dbReference>
<dbReference type="EMBL" id="CP001791">
    <property type="protein sequence ID" value="ADH98407.1"/>
    <property type="molecule type" value="Genomic_DNA"/>
</dbReference>
<dbReference type="InterPro" id="IPR011006">
    <property type="entry name" value="CheY-like_superfamily"/>
</dbReference>
<dbReference type="GO" id="GO:0003677">
    <property type="term" value="F:DNA binding"/>
    <property type="evidence" value="ECO:0007669"/>
    <property type="project" value="UniProtKB-KW"/>
</dbReference>
<dbReference type="eggNOG" id="COG3947">
    <property type="taxonomic scope" value="Bacteria"/>
</dbReference>
<keyword evidence="9" id="KW-1185">Reference proteome</keyword>
<keyword evidence="3" id="KW-0805">Transcription regulation</keyword>
<reference evidence="8" key="1">
    <citation type="submission" date="2009-10" db="EMBL/GenBank/DDBJ databases">
        <title>Complete sequence of Bacillus selenitireducens MLS10.</title>
        <authorList>
            <consortium name="US DOE Joint Genome Institute"/>
            <person name="Lucas S."/>
            <person name="Copeland A."/>
            <person name="Lapidus A."/>
            <person name="Glavina del Rio T."/>
            <person name="Dalin E."/>
            <person name="Tice H."/>
            <person name="Bruce D."/>
            <person name="Goodwin L."/>
            <person name="Pitluck S."/>
            <person name="Sims D."/>
            <person name="Brettin T."/>
            <person name="Detter J.C."/>
            <person name="Han C."/>
            <person name="Larimer F."/>
            <person name="Land M."/>
            <person name="Hauser L."/>
            <person name="Kyrpides N."/>
            <person name="Ovchinnikova G."/>
            <person name="Stolz J."/>
        </authorList>
    </citation>
    <scope>NUCLEOTIDE SEQUENCE [LARGE SCALE GENOMIC DNA]</scope>
    <source>
        <strain evidence="8">MLS10</strain>
    </source>
</reference>
<evidence type="ECO:0000256" key="4">
    <source>
        <dbReference type="ARBA" id="ARBA00023125"/>
    </source>
</evidence>
<dbReference type="PANTHER" id="PTHR35807">
    <property type="entry name" value="TRANSCRIPTIONAL REGULATOR REDD-RELATED"/>
    <property type="match status" value="1"/>
</dbReference>
<gene>
    <name evidence="8" type="ordered locus">Bsel_0884</name>
</gene>
<dbReference type="InterPro" id="IPR011990">
    <property type="entry name" value="TPR-like_helical_dom_sf"/>
</dbReference>
<comment type="subcellular location">
    <subcellularLocation>
        <location evidence="1">Cytoplasm</location>
    </subcellularLocation>
</comment>
<dbReference type="InterPro" id="IPR036388">
    <property type="entry name" value="WH-like_DNA-bd_sf"/>
</dbReference>
<dbReference type="SMART" id="SM01043">
    <property type="entry name" value="BTAD"/>
    <property type="match status" value="1"/>
</dbReference>
<dbReference type="PANTHER" id="PTHR35807:SF2">
    <property type="entry name" value="TRANSCRIPTIONAL ACTIVATOR DOMAIN"/>
    <property type="match status" value="1"/>
</dbReference>
<dbReference type="GO" id="GO:0005737">
    <property type="term" value="C:cytoplasm"/>
    <property type="evidence" value="ECO:0007669"/>
    <property type="project" value="UniProtKB-SubCell"/>
</dbReference>
<dbReference type="Gene3D" id="3.40.50.2300">
    <property type="match status" value="1"/>
</dbReference>
<protein>
    <submittedName>
        <fullName evidence="8">Response regulator receiver and SARP domain protein</fullName>
    </submittedName>
</protein>
<keyword evidence="2" id="KW-0902">Two-component regulatory system</keyword>
<dbReference type="STRING" id="439292.Bsel_0884"/>
<dbReference type="GO" id="GO:0006355">
    <property type="term" value="P:regulation of DNA-templated transcription"/>
    <property type="evidence" value="ECO:0007669"/>
    <property type="project" value="InterPro"/>
</dbReference>
<keyword evidence="4" id="KW-0238">DNA-binding</keyword>
<accession>D6XZN3</accession>
<evidence type="ECO:0000313" key="9">
    <source>
        <dbReference type="Proteomes" id="UP000000271"/>
    </source>
</evidence>
<dbReference type="OrthoDB" id="3190595at2"/>
<evidence type="ECO:0000256" key="6">
    <source>
        <dbReference type="PROSITE-ProRule" id="PRU00169"/>
    </source>
</evidence>
<dbReference type="AlphaFoldDB" id="D6XZN3"/>
<dbReference type="SMART" id="SM00448">
    <property type="entry name" value="REC"/>
    <property type="match status" value="1"/>
</dbReference>
<feature type="modified residue" description="4-aspartylphosphate" evidence="6">
    <location>
        <position position="55"/>
    </location>
</feature>
<dbReference type="RefSeq" id="WP_013171832.1">
    <property type="nucleotide sequence ID" value="NC_014219.1"/>
</dbReference>
<sequence>MNIVAVDDEQLALDYIKALLIRDNPNHHIQCFSSATEALQFLKDKDNATETVFLDMEMPDMQGLKLAEEISAINSEIDIVFVTGHREFAVEAFELGVKDYLIKPMNFERLTKALSRVKERQDNLPEPALESSEHKLHILLKNGISITDQSGTNNEIRWRTGKAKEVFLYLLHYQKRTVSKAEILEVFWTDYPIEKAFSQLYTIIYHIRKTLQPYKDHLHLMNMDEGYRLVTSNVTIDVLEWKQILRNSGDTITKDLANHLQQTLNSYEGDYLTYSNFLWPEEERTQQQALWRDKSIKLAAYFETNNSLEDAVQLYQKVLHRHPLDEDIHLLLMKLYAKNKQTGSVNDQFQKLLSTLKDELGVSPDPGIIKWYEQWLNRQS</sequence>
<dbReference type="Proteomes" id="UP000000271">
    <property type="component" value="Chromosome"/>
</dbReference>
<dbReference type="HOGENOM" id="CLU_000445_14_3_9"/>
<dbReference type="Pfam" id="PF03704">
    <property type="entry name" value="BTAD"/>
    <property type="match status" value="1"/>
</dbReference>
<dbReference type="KEGG" id="bse:Bsel_0884"/>
<dbReference type="SUPFAM" id="SSF48452">
    <property type="entry name" value="TPR-like"/>
    <property type="match status" value="1"/>
</dbReference>
<dbReference type="GO" id="GO:0000160">
    <property type="term" value="P:phosphorelay signal transduction system"/>
    <property type="evidence" value="ECO:0007669"/>
    <property type="project" value="UniProtKB-KW"/>
</dbReference>
<dbReference type="InterPro" id="IPR005158">
    <property type="entry name" value="BTAD"/>
</dbReference>
<dbReference type="Gene3D" id="1.25.40.10">
    <property type="entry name" value="Tetratricopeptide repeat domain"/>
    <property type="match status" value="1"/>
</dbReference>
<dbReference type="InterPro" id="IPR051677">
    <property type="entry name" value="AfsR-DnrI-RedD_regulator"/>
</dbReference>
<proteinExistence type="predicted"/>
<dbReference type="SUPFAM" id="SSF46894">
    <property type="entry name" value="C-terminal effector domain of the bipartite response regulators"/>
    <property type="match status" value="1"/>
</dbReference>
<keyword evidence="5" id="KW-0804">Transcription</keyword>
<evidence type="ECO:0000256" key="1">
    <source>
        <dbReference type="ARBA" id="ARBA00004496"/>
    </source>
</evidence>
<keyword evidence="6" id="KW-0597">Phosphoprotein</keyword>
<dbReference type="SUPFAM" id="SSF52172">
    <property type="entry name" value="CheY-like"/>
    <property type="match status" value="1"/>
</dbReference>
<dbReference type="InterPro" id="IPR016032">
    <property type="entry name" value="Sig_transdc_resp-reg_C-effctor"/>
</dbReference>